<organism evidence="2 3">
    <name type="scientific">Propylenella binzhouense</name>
    <dbReference type="NCBI Taxonomy" id="2555902"/>
    <lineage>
        <taxon>Bacteria</taxon>
        <taxon>Pseudomonadati</taxon>
        <taxon>Pseudomonadota</taxon>
        <taxon>Alphaproteobacteria</taxon>
        <taxon>Hyphomicrobiales</taxon>
        <taxon>Propylenellaceae</taxon>
        <taxon>Propylenella</taxon>
    </lineage>
</organism>
<sequence>MATYRISVNMEFVRSADLDFRHGVEIAAKLGYKFVEPMVHTGWELLSEVGYFHSFSMEEDPLLMKEICEQNGLQVSSLSAHSPLMKPEAAVARLTRAAVLADYVGTRFINSDEMIKPDWMDDEEAHQVMHYTLKRMSFVLARHKVFLCIEPHGIYTKESRGLMRIVNLVPSPWIAVNWDTGNAYLAGVEDPYEGLSHVRDHVRHVHAKDISFAHAEKERGKVTGTAVGCACGEGVVDWDRVLSILDPLDRELTLSVECGTIDQAERSLAFLTKLLGRRLQAAA</sequence>
<dbReference type="InterPro" id="IPR036237">
    <property type="entry name" value="Xyl_isomerase-like_sf"/>
</dbReference>
<evidence type="ECO:0000259" key="1">
    <source>
        <dbReference type="Pfam" id="PF01261"/>
    </source>
</evidence>
<dbReference type="InterPro" id="IPR050312">
    <property type="entry name" value="IolE/XylAMocC-like"/>
</dbReference>
<dbReference type="PANTHER" id="PTHR12110">
    <property type="entry name" value="HYDROXYPYRUVATE ISOMERASE"/>
    <property type="match status" value="1"/>
</dbReference>
<protein>
    <submittedName>
        <fullName evidence="2">Sugar phosphate isomerase/epimerase</fullName>
    </submittedName>
</protein>
<keyword evidence="2" id="KW-0413">Isomerase</keyword>
<dbReference type="Proteomes" id="UP000773614">
    <property type="component" value="Unassembled WGS sequence"/>
</dbReference>
<dbReference type="PANTHER" id="PTHR12110:SF41">
    <property type="entry name" value="INOSOSE DEHYDRATASE"/>
    <property type="match status" value="1"/>
</dbReference>
<dbReference type="InterPro" id="IPR013022">
    <property type="entry name" value="Xyl_isomerase-like_TIM-brl"/>
</dbReference>
<gene>
    <name evidence="2" type="ORF">E4O86_05885</name>
</gene>
<dbReference type="GO" id="GO:0016853">
    <property type="term" value="F:isomerase activity"/>
    <property type="evidence" value="ECO:0007669"/>
    <property type="project" value="UniProtKB-KW"/>
</dbReference>
<evidence type="ECO:0000313" key="3">
    <source>
        <dbReference type="Proteomes" id="UP000773614"/>
    </source>
</evidence>
<reference evidence="2" key="1">
    <citation type="submission" date="2019-03" db="EMBL/GenBank/DDBJ databases">
        <title>Afifella sp. nov., isolated from activated sludge.</title>
        <authorList>
            <person name="Li Q."/>
            <person name="Liu Y."/>
        </authorList>
    </citation>
    <scope>NUCLEOTIDE SEQUENCE</scope>
    <source>
        <strain evidence="2">L72</strain>
    </source>
</reference>
<dbReference type="EMBL" id="SPKJ01000012">
    <property type="protein sequence ID" value="MYZ47241.1"/>
    <property type="molecule type" value="Genomic_DNA"/>
</dbReference>
<dbReference type="RefSeq" id="WP_161139593.1">
    <property type="nucleotide sequence ID" value="NZ_SPKJ01000012.1"/>
</dbReference>
<dbReference type="OrthoDB" id="7945564at2"/>
<keyword evidence="3" id="KW-1185">Reference proteome</keyword>
<comment type="caution">
    <text evidence="2">The sequence shown here is derived from an EMBL/GenBank/DDBJ whole genome shotgun (WGS) entry which is preliminary data.</text>
</comment>
<evidence type="ECO:0000313" key="2">
    <source>
        <dbReference type="EMBL" id="MYZ47241.1"/>
    </source>
</evidence>
<dbReference type="AlphaFoldDB" id="A0A964WSU1"/>
<dbReference type="SUPFAM" id="SSF51658">
    <property type="entry name" value="Xylose isomerase-like"/>
    <property type="match status" value="1"/>
</dbReference>
<name>A0A964WSU1_9HYPH</name>
<feature type="domain" description="Xylose isomerase-like TIM barrel" evidence="1">
    <location>
        <begin position="24"/>
        <end position="273"/>
    </location>
</feature>
<accession>A0A964WSU1</accession>
<proteinExistence type="predicted"/>
<dbReference type="Gene3D" id="3.20.20.150">
    <property type="entry name" value="Divalent-metal-dependent TIM barrel enzymes"/>
    <property type="match status" value="1"/>
</dbReference>
<dbReference type="Pfam" id="PF01261">
    <property type="entry name" value="AP_endonuc_2"/>
    <property type="match status" value="1"/>
</dbReference>